<gene>
    <name evidence="1" type="ORF">SALB_00675</name>
</gene>
<dbReference type="AlphaFoldDB" id="A0A401QRH4"/>
<sequence>MSTPTARQFALATETDLGGPAQYATFCARVGLPPVPGGYGMVMVESADGARQTFVTEDVEYVRVMAAGAKTPGLLGGLQIPPGKFPLIRDGWVDEWTA</sequence>
<proteinExistence type="predicted"/>
<dbReference type="RefSeq" id="WP_016571969.1">
    <property type="nucleotide sequence ID" value="NC_006571.1"/>
</dbReference>
<dbReference type="EMBL" id="BHXC01000005">
    <property type="protein sequence ID" value="GCB88006.1"/>
    <property type="molecule type" value="Genomic_DNA"/>
</dbReference>
<name>A0A401QRH4_STRNR</name>
<protein>
    <submittedName>
        <fullName evidence="1">Uncharacterized protein</fullName>
    </submittedName>
</protein>
<evidence type="ECO:0000313" key="1">
    <source>
        <dbReference type="EMBL" id="GCB88006.1"/>
    </source>
</evidence>
<dbReference type="Proteomes" id="UP000288351">
    <property type="component" value="Unassembled WGS sequence"/>
</dbReference>
<organism evidence="1 2">
    <name type="scientific">Streptomyces noursei</name>
    <name type="common">Streptomyces albulus</name>
    <dbReference type="NCBI Taxonomy" id="1971"/>
    <lineage>
        <taxon>Bacteria</taxon>
        <taxon>Bacillati</taxon>
        <taxon>Actinomycetota</taxon>
        <taxon>Actinomycetes</taxon>
        <taxon>Kitasatosporales</taxon>
        <taxon>Streptomycetaceae</taxon>
        <taxon>Streptomyces</taxon>
    </lineage>
</organism>
<accession>A0A401QRH4</accession>
<comment type="caution">
    <text evidence="1">The sequence shown here is derived from an EMBL/GenBank/DDBJ whole genome shotgun (WGS) entry which is preliminary data.</text>
</comment>
<reference evidence="1 2" key="1">
    <citation type="journal article" date="2019" name="Microbiol. Resour. Announc.">
        <title>Draft Genome Sequence of the Most Traditional epsilon-Poly-l-Lysine Producer, Streptomyces albulus NBRC14147.</title>
        <authorList>
            <person name="Yamanaka K."/>
            <person name="Hamano Y."/>
        </authorList>
    </citation>
    <scope>NUCLEOTIDE SEQUENCE [LARGE SCALE GENOMIC DNA]</scope>
    <source>
        <strain evidence="1 2">NBRC 14147</strain>
    </source>
</reference>
<evidence type="ECO:0000313" key="2">
    <source>
        <dbReference type="Proteomes" id="UP000288351"/>
    </source>
</evidence>